<evidence type="ECO:0000256" key="6">
    <source>
        <dbReference type="ARBA" id="ARBA00022490"/>
    </source>
</evidence>
<dbReference type="AlphaFoldDB" id="A0A1Y1K3I1"/>
<dbReference type="InterPro" id="IPR013083">
    <property type="entry name" value="Znf_RING/FYVE/PHD"/>
</dbReference>
<evidence type="ECO:0000256" key="4">
    <source>
        <dbReference type="ARBA" id="ARBA00007434"/>
    </source>
</evidence>
<dbReference type="EMBL" id="GEZM01096201">
    <property type="protein sequence ID" value="JAV55061.1"/>
    <property type="molecule type" value="Transcribed_RNA"/>
</dbReference>
<comment type="catalytic activity">
    <reaction evidence="1">
        <text>S-ubiquitinyl-[E2 ubiquitin-conjugating enzyme]-L-cysteine + [acceptor protein]-L-lysine = [E2 ubiquitin-conjugating enzyme]-L-cysteine + N(6)-ubiquitinyl-[acceptor protein]-L-lysine.</text>
        <dbReference type="EC" id="2.3.2.27"/>
    </reaction>
</comment>
<evidence type="ECO:0000259" key="12">
    <source>
        <dbReference type="PROSITE" id="PS51698"/>
    </source>
</evidence>
<evidence type="ECO:0000256" key="11">
    <source>
        <dbReference type="ARBA" id="ARBA00040077"/>
    </source>
</evidence>
<dbReference type="SMART" id="SM00504">
    <property type="entry name" value="Ubox"/>
    <property type="match status" value="1"/>
</dbReference>
<dbReference type="GO" id="GO:0005737">
    <property type="term" value="C:cytoplasm"/>
    <property type="evidence" value="ECO:0007669"/>
    <property type="project" value="UniProtKB-SubCell"/>
</dbReference>
<dbReference type="InterPro" id="IPR003613">
    <property type="entry name" value="Ubox_domain"/>
</dbReference>
<evidence type="ECO:0000256" key="10">
    <source>
        <dbReference type="ARBA" id="ARBA00037624"/>
    </source>
</evidence>
<accession>A0A1Y1K3I1</accession>
<keyword evidence="9" id="KW-0007">Acetylation</keyword>
<dbReference type="CDD" id="cd16657">
    <property type="entry name" value="RING-Ubox_UBE4A"/>
    <property type="match status" value="1"/>
</dbReference>
<dbReference type="Pfam" id="PF04564">
    <property type="entry name" value="U-box"/>
    <property type="match status" value="1"/>
</dbReference>
<keyword evidence="6" id="KW-0963">Cytoplasm</keyword>
<proteinExistence type="inferred from homology"/>
<dbReference type="Gene3D" id="3.30.40.10">
    <property type="entry name" value="Zinc/RING finger domain, C3HC4 (zinc finger)"/>
    <property type="match status" value="1"/>
</dbReference>
<name>A0A1Y1K3I1_PHOPY</name>
<dbReference type="PROSITE" id="PS51698">
    <property type="entry name" value="U_BOX"/>
    <property type="match status" value="1"/>
</dbReference>
<dbReference type="GO" id="GO:0000209">
    <property type="term" value="P:protein polyubiquitination"/>
    <property type="evidence" value="ECO:0007669"/>
    <property type="project" value="TreeGrafter"/>
</dbReference>
<dbReference type="GO" id="GO:0006511">
    <property type="term" value="P:ubiquitin-dependent protein catabolic process"/>
    <property type="evidence" value="ECO:0007669"/>
    <property type="project" value="InterPro"/>
</dbReference>
<dbReference type="InterPro" id="IPR019474">
    <property type="entry name" value="Ub_conjug_fac_E4_core"/>
</dbReference>
<dbReference type="PANTHER" id="PTHR13931">
    <property type="entry name" value="UBIQUITINATION FACTOR E4"/>
    <property type="match status" value="1"/>
</dbReference>
<feature type="domain" description="U-box" evidence="12">
    <location>
        <begin position="902"/>
        <end position="976"/>
    </location>
</feature>
<dbReference type="GO" id="GO:0034450">
    <property type="term" value="F:ubiquitin-ubiquitin ligase activity"/>
    <property type="evidence" value="ECO:0007669"/>
    <property type="project" value="InterPro"/>
</dbReference>
<dbReference type="Pfam" id="PF10408">
    <property type="entry name" value="Ufd2P_core"/>
    <property type="match status" value="1"/>
</dbReference>
<evidence type="ECO:0000256" key="3">
    <source>
        <dbReference type="ARBA" id="ARBA00004906"/>
    </source>
</evidence>
<dbReference type="InterPro" id="IPR045132">
    <property type="entry name" value="UBE4"/>
</dbReference>
<comment type="subcellular location">
    <subcellularLocation>
        <location evidence="2">Cytoplasm</location>
    </subcellularLocation>
</comment>
<sequence>MENPFAALLQDTNSPPLNTTSDERATTETLEETFGFTLNKDRRGSLIFLEDLSASFPSGVLNVEVLEHALFERLLLTNSQDVGEAEVFVYLFHCFKKTSAISDVGLREKVEALILRNAVTALKQELKELFEGQDLVKQFYEILKTLELPARDFFEKIYKRFCDDGDTAGTKEPFTMLLKLLHIDIARATPVSFPVFVFEILNSYVSDEFLAGILLDYCQPPSEVGIEYANTLLGAVFSVSVLPKVISGSYEFFQDPLDQASNAAVQSSLWMNTNHIFQDMHAFLLNLLKCGREIRIRTLTWLCNCLKANVDRGKLWNAHVPDFNLSNGNTVTDGFMLNITTVLLRLCHPFCVNIKDGRILKVDPTYCAVSNEDALAKDVHLLDMSKETSLIPHDSEQEERPASSSYNFVTECFFMAHRSFDLSFRVTNDKLVHLNQEMSRIERAYQDVLSQGPMSEIADSIKQRMASELSKYLSIKCAMSEPHFQESLFNFMSASAFWLSQVAVSASYKSNRATSAPIEAKEIVFPLPAEVPDTLKCIPEFVLENIVCFLVFLRRFNPKVFEEQGYERLSPILTFILVYMGSAQYTKNPHLRAHLAEALETLLPYHKEDPVGLNTLGGIQRERLFKEHPHRGEIVAILLDVFVGIEMTGQNVQFEQKFNYRRPMYLVMDYLWAMEEYRLNFVNLAQEAELNMEAVSPPIFLRFINLLINDAIFLLDESLSNMAKLRELQRARDAGEWGNLPPQERAQNMGNLQHTGMLARFDNILGKDTIRTLEYLTSEIKMVFTHSTMVDRVAAMLNYFLLNLVGPNQKNFKVKDFKEYSFDPAATVLDICKIYVNLKESDSFCLAISQDGRSYSPQLFELAEVVLVRIGGGTLIGELQDVSKKVERKAAEYKKHEIAVAEAPDQFLDPIMSTLMSDPVILPSSRQTVDRSTIARHLLSDQTDPFNRAPLSMDQVIPNKELAGEIKKWLDEKKLKL</sequence>
<dbReference type="GO" id="GO:0005634">
    <property type="term" value="C:nucleus"/>
    <property type="evidence" value="ECO:0007669"/>
    <property type="project" value="TreeGrafter"/>
</dbReference>
<evidence type="ECO:0000256" key="7">
    <source>
        <dbReference type="ARBA" id="ARBA00022679"/>
    </source>
</evidence>
<keyword evidence="7" id="KW-0808">Transferase</keyword>
<dbReference type="PANTHER" id="PTHR13931:SF16">
    <property type="entry name" value="UBIQUITIN CONJUGATION FACTOR E4 A"/>
    <property type="match status" value="1"/>
</dbReference>
<protein>
    <recommendedName>
        <fullName evidence="11">Ubiquitin conjugation factor E4 A</fullName>
        <ecNumber evidence="5">2.3.2.27</ecNumber>
    </recommendedName>
</protein>
<reference evidence="13" key="1">
    <citation type="journal article" date="2016" name="Sci. Rep.">
        <title>Molecular characterization of firefly nuptial gifts: a multi-omics approach sheds light on postcopulatory sexual selection.</title>
        <authorList>
            <person name="Al-Wathiqui N."/>
            <person name="Fallon T.R."/>
            <person name="South A."/>
            <person name="Weng J.K."/>
            <person name="Lewis S.M."/>
        </authorList>
    </citation>
    <scope>NUCLEOTIDE SEQUENCE</scope>
</reference>
<evidence type="ECO:0000256" key="2">
    <source>
        <dbReference type="ARBA" id="ARBA00004496"/>
    </source>
</evidence>
<dbReference type="UniPathway" id="UPA00143"/>
<organism evidence="13">
    <name type="scientific">Photinus pyralis</name>
    <name type="common">Common eastern firefly</name>
    <name type="synonym">Lampyris pyralis</name>
    <dbReference type="NCBI Taxonomy" id="7054"/>
    <lineage>
        <taxon>Eukaryota</taxon>
        <taxon>Metazoa</taxon>
        <taxon>Ecdysozoa</taxon>
        <taxon>Arthropoda</taxon>
        <taxon>Hexapoda</taxon>
        <taxon>Insecta</taxon>
        <taxon>Pterygota</taxon>
        <taxon>Neoptera</taxon>
        <taxon>Endopterygota</taxon>
        <taxon>Coleoptera</taxon>
        <taxon>Polyphaga</taxon>
        <taxon>Elateriformia</taxon>
        <taxon>Elateroidea</taxon>
        <taxon>Lampyridae</taxon>
        <taxon>Lampyrinae</taxon>
        <taxon>Photinus</taxon>
    </lineage>
</organism>
<evidence type="ECO:0000256" key="8">
    <source>
        <dbReference type="ARBA" id="ARBA00022786"/>
    </source>
</evidence>
<evidence type="ECO:0000313" key="13">
    <source>
        <dbReference type="EMBL" id="JAV55061.1"/>
    </source>
</evidence>
<dbReference type="EC" id="2.3.2.27" evidence="5"/>
<dbReference type="SUPFAM" id="SSF57850">
    <property type="entry name" value="RING/U-box"/>
    <property type="match status" value="1"/>
</dbReference>
<dbReference type="FunFam" id="3.30.40.10:FF:000055">
    <property type="entry name" value="Ubiquitin conjugation factor e4 a"/>
    <property type="match status" value="1"/>
</dbReference>
<dbReference type="GO" id="GO:0036503">
    <property type="term" value="P:ERAD pathway"/>
    <property type="evidence" value="ECO:0007669"/>
    <property type="project" value="InterPro"/>
</dbReference>
<evidence type="ECO:0000256" key="1">
    <source>
        <dbReference type="ARBA" id="ARBA00000900"/>
    </source>
</evidence>
<evidence type="ECO:0000256" key="9">
    <source>
        <dbReference type="ARBA" id="ARBA00022990"/>
    </source>
</evidence>
<comment type="pathway">
    <text evidence="3">Protein modification; protein ubiquitination.</text>
</comment>
<comment type="similarity">
    <text evidence="4">Belongs to the ubiquitin conjugation factor E4 family.</text>
</comment>
<comment type="function">
    <text evidence="10">Ubiquitin-protein ligase that probably functions as an E3 ligase in conjunction with specific E1 and E2 ligases. May also function as an E4 ligase mediating the assembly of polyubiquitin chains on substrates ubiquitinated by another E3 ubiquitin ligase. Mediates 'Lys-48'-linked polyubiquitination of substrates.</text>
</comment>
<keyword evidence="8" id="KW-0833">Ubl conjugation pathway</keyword>
<dbReference type="GO" id="GO:0000151">
    <property type="term" value="C:ubiquitin ligase complex"/>
    <property type="evidence" value="ECO:0007669"/>
    <property type="project" value="InterPro"/>
</dbReference>
<evidence type="ECO:0000256" key="5">
    <source>
        <dbReference type="ARBA" id="ARBA00012483"/>
    </source>
</evidence>